<protein>
    <submittedName>
        <fullName evidence="1">Uncharacterized protein</fullName>
    </submittedName>
</protein>
<accession>A0ABM9W117</accession>
<gene>
    <name evidence="1" type="ORF">SSPH_01522</name>
</gene>
<name>A0ABM9W117_9FIRM</name>
<reference evidence="1 2" key="1">
    <citation type="submission" date="2016-01" db="EMBL/GenBank/DDBJ databases">
        <authorList>
            <person name="Brown R."/>
        </authorList>
    </citation>
    <scope>NUCLEOTIDE SEQUENCE [LARGE SCALE GENOMIC DNA]</scope>
    <source>
        <strain evidence="1">Sporomusa sphaeroides DSM 2875</strain>
    </source>
</reference>
<keyword evidence="2" id="KW-1185">Reference proteome</keyword>
<organism evidence="1 2">
    <name type="scientific">Sporomusa sphaeroides DSM 2875</name>
    <dbReference type="NCBI Taxonomy" id="1337886"/>
    <lineage>
        <taxon>Bacteria</taxon>
        <taxon>Bacillati</taxon>
        <taxon>Bacillota</taxon>
        <taxon>Negativicutes</taxon>
        <taxon>Selenomonadales</taxon>
        <taxon>Sporomusaceae</taxon>
        <taxon>Sporomusa</taxon>
    </lineage>
</organism>
<evidence type="ECO:0000313" key="2">
    <source>
        <dbReference type="Proteomes" id="UP000245702"/>
    </source>
</evidence>
<sequence length="40" mass="4532">MTGVEIDMVVSDSLKALELYEKVFDLQRVEVARAVQSFSQ</sequence>
<proteinExistence type="predicted"/>
<comment type="caution">
    <text evidence="1">The sequence shown here is derived from an EMBL/GenBank/DDBJ whole genome shotgun (WGS) entry which is preliminary data.</text>
</comment>
<dbReference type="Proteomes" id="UP000245702">
    <property type="component" value="Unassembled WGS sequence"/>
</dbReference>
<dbReference type="RefSeq" id="WP_269147949.1">
    <property type="nucleotide sequence ID" value="NZ_CP146991.1"/>
</dbReference>
<evidence type="ECO:0000313" key="1">
    <source>
        <dbReference type="EMBL" id="CVK18878.1"/>
    </source>
</evidence>
<dbReference type="EMBL" id="FCOW01000006">
    <property type="protein sequence ID" value="CVK18878.1"/>
    <property type="molecule type" value="Genomic_DNA"/>
</dbReference>